<dbReference type="PANTHER" id="PTHR43772">
    <property type="entry name" value="ENDO-1,4-BETA-XYLANASE"/>
    <property type="match status" value="1"/>
</dbReference>
<evidence type="ECO:0000256" key="4">
    <source>
        <dbReference type="ARBA" id="ARBA00023277"/>
    </source>
</evidence>
<comment type="caution">
    <text evidence="8">The sequence shown here is derived from an EMBL/GenBank/DDBJ whole genome shotgun (WGS) entry which is preliminary data.</text>
</comment>
<proteinExistence type="inferred from homology"/>
<sequence>MQVSEQSAVNEKSTSGNPLFPGWYADPEGRVFEGKYWIYPTYSAPYNDQTFFDAFHSTDLVNWTKAERILEMKSIAWAWRALWAPSPIERGGKYYYYFAANDIQSDDEIGGIGVAVADRPEGPYRDAIGKPLIGKFHHGAQPIDPHVFIDDDGSAYLYYGGWGHCNVVKLNDDMISIGTFEDGETFKSVTPDKFVEGPCMIKRNGSYYFMWAEGGWGGPHYSVAYARSDSPLGPFERVGKILQQDPEVATGAGHHGMLQVPGTDEWYIVYHRRPLTETDANHRVVCIDRLYFEEDGSIRPVRMTHEGVGARSLHSGN</sequence>
<keyword evidence="2" id="KW-0624">Polysaccharide degradation</keyword>
<dbReference type="InterPro" id="IPR006710">
    <property type="entry name" value="Glyco_hydro_43"/>
</dbReference>
<evidence type="ECO:0000256" key="5">
    <source>
        <dbReference type="ARBA" id="ARBA00023295"/>
    </source>
</evidence>
<keyword evidence="3 7" id="KW-0378">Hydrolase</keyword>
<name>A0A927CGW0_9BACL</name>
<keyword evidence="5 7" id="KW-0326">Glycosidase</keyword>
<organism evidence="8 9">
    <name type="scientific">Paenibacillus arenilitoris</name>
    <dbReference type="NCBI Taxonomy" id="2772299"/>
    <lineage>
        <taxon>Bacteria</taxon>
        <taxon>Bacillati</taxon>
        <taxon>Bacillota</taxon>
        <taxon>Bacilli</taxon>
        <taxon>Bacillales</taxon>
        <taxon>Paenibacillaceae</taxon>
        <taxon>Paenibacillus</taxon>
    </lineage>
</organism>
<evidence type="ECO:0000256" key="3">
    <source>
        <dbReference type="ARBA" id="ARBA00022801"/>
    </source>
</evidence>
<dbReference type="PANTHER" id="PTHR43772:SF2">
    <property type="entry name" value="PUTATIVE (AFU_ORTHOLOGUE AFUA_2G04480)-RELATED"/>
    <property type="match status" value="1"/>
</dbReference>
<dbReference type="CDD" id="cd18827">
    <property type="entry name" value="GH43_XlnD-like"/>
    <property type="match status" value="1"/>
</dbReference>
<evidence type="ECO:0000256" key="7">
    <source>
        <dbReference type="RuleBase" id="RU361187"/>
    </source>
</evidence>
<protein>
    <submittedName>
        <fullName evidence="8">Family 43 glycosylhydrolase</fullName>
    </submittedName>
</protein>
<feature type="site" description="Important for catalytic activity, responsible for pKa modulation of the active site Glu and correct orientation of both the proton donor and substrate" evidence="6">
    <location>
        <position position="144"/>
    </location>
</feature>
<dbReference type="EMBL" id="JACXIY010000006">
    <property type="protein sequence ID" value="MBD2867868.1"/>
    <property type="molecule type" value="Genomic_DNA"/>
</dbReference>
<dbReference type="InterPro" id="IPR052176">
    <property type="entry name" value="Glycosyl_Hydrlase_43_Enz"/>
</dbReference>
<dbReference type="AlphaFoldDB" id="A0A927CGW0"/>
<dbReference type="SUPFAM" id="SSF75005">
    <property type="entry name" value="Arabinanase/levansucrase/invertase"/>
    <property type="match status" value="1"/>
</dbReference>
<accession>A0A927CGW0</accession>
<evidence type="ECO:0000313" key="8">
    <source>
        <dbReference type="EMBL" id="MBD2867868.1"/>
    </source>
</evidence>
<dbReference type="Gene3D" id="2.115.10.20">
    <property type="entry name" value="Glycosyl hydrolase domain, family 43"/>
    <property type="match status" value="1"/>
</dbReference>
<dbReference type="Proteomes" id="UP000632125">
    <property type="component" value="Unassembled WGS sequence"/>
</dbReference>
<evidence type="ECO:0000256" key="6">
    <source>
        <dbReference type="PIRSR" id="PIRSR606710-2"/>
    </source>
</evidence>
<evidence type="ECO:0000256" key="2">
    <source>
        <dbReference type="ARBA" id="ARBA00022651"/>
    </source>
</evidence>
<reference evidence="8" key="1">
    <citation type="submission" date="2020-09" db="EMBL/GenBank/DDBJ databases">
        <title>A novel bacterium of genus Paenibacillus, isolated from South China Sea.</title>
        <authorList>
            <person name="Huang H."/>
            <person name="Mo K."/>
            <person name="Hu Y."/>
        </authorList>
    </citation>
    <scope>NUCLEOTIDE SEQUENCE</scope>
    <source>
        <strain evidence="8">IB182493</strain>
    </source>
</reference>
<dbReference type="GO" id="GO:0004553">
    <property type="term" value="F:hydrolase activity, hydrolyzing O-glycosyl compounds"/>
    <property type="evidence" value="ECO:0007669"/>
    <property type="project" value="InterPro"/>
</dbReference>
<evidence type="ECO:0000313" key="9">
    <source>
        <dbReference type="Proteomes" id="UP000632125"/>
    </source>
</evidence>
<evidence type="ECO:0000256" key="1">
    <source>
        <dbReference type="ARBA" id="ARBA00009865"/>
    </source>
</evidence>
<keyword evidence="2" id="KW-0858">Xylan degradation</keyword>
<keyword evidence="9" id="KW-1185">Reference proteome</keyword>
<keyword evidence="4" id="KW-0119">Carbohydrate metabolism</keyword>
<dbReference type="Pfam" id="PF04616">
    <property type="entry name" value="Glyco_hydro_43"/>
    <property type="match status" value="1"/>
</dbReference>
<comment type="similarity">
    <text evidence="1 7">Belongs to the glycosyl hydrolase 43 family.</text>
</comment>
<gene>
    <name evidence="8" type="ORF">IDH41_04700</name>
</gene>
<dbReference type="InterPro" id="IPR023296">
    <property type="entry name" value="Glyco_hydro_beta-prop_sf"/>
</dbReference>
<dbReference type="GO" id="GO:0045493">
    <property type="term" value="P:xylan catabolic process"/>
    <property type="evidence" value="ECO:0007669"/>
    <property type="project" value="UniProtKB-KW"/>
</dbReference>